<dbReference type="SUPFAM" id="SSF52833">
    <property type="entry name" value="Thioredoxin-like"/>
    <property type="match status" value="1"/>
</dbReference>
<dbReference type="EMBL" id="JAGHKP010000006">
    <property type="protein sequence ID" value="MBO9155338.1"/>
    <property type="molecule type" value="Genomic_DNA"/>
</dbReference>
<gene>
    <name evidence="3" type="ORF">J7I43_24130</name>
</gene>
<keyword evidence="1" id="KW-0732">Signal</keyword>
<dbReference type="InterPro" id="IPR050553">
    <property type="entry name" value="Thioredoxin_ResA/DsbE_sf"/>
</dbReference>
<accession>A0ABS3YKX1</accession>
<dbReference type="Proteomes" id="UP000679126">
    <property type="component" value="Unassembled WGS sequence"/>
</dbReference>
<name>A0ABS3YKX1_9BACT</name>
<dbReference type="CDD" id="cd02966">
    <property type="entry name" value="TlpA_like_family"/>
    <property type="match status" value="1"/>
</dbReference>
<feature type="chain" id="PRO_5047290433" evidence="1">
    <location>
        <begin position="17"/>
        <end position="153"/>
    </location>
</feature>
<protein>
    <submittedName>
        <fullName evidence="3">TlpA family protein disulfide reductase</fullName>
    </submittedName>
</protein>
<feature type="domain" description="Thioredoxin" evidence="2">
    <location>
        <begin position="1"/>
        <end position="145"/>
    </location>
</feature>
<reference evidence="4" key="1">
    <citation type="submission" date="2021-03" db="EMBL/GenBank/DDBJ databases">
        <title>Assistant Professor.</title>
        <authorList>
            <person name="Huq M.A."/>
        </authorList>
    </citation>
    <scope>NUCLEOTIDE SEQUENCE [LARGE SCALE GENOMIC DNA]</scope>
    <source>
        <strain evidence="4">MAH-28</strain>
    </source>
</reference>
<evidence type="ECO:0000256" key="1">
    <source>
        <dbReference type="SAM" id="SignalP"/>
    </source>
</evidence>
<dbReference type="InterPro" id="IPR000866">
    <property type="entry name" value="AhpC/TSA"/>
</dbReference>
<dbReference type="Pfam" id="PF00578">
    <property type="entry name" value="AhpC-TSA"/>
    <property type="match status" value="1"/>
</dbReference>
<evidence type="ECO:0000313" key="4">
    <source>
        <dbReference type="Proteomes" id="UP000679126"/>
    </source>
</evidence>
<evidence type="ECO:0000313" key="3">
    <source>
        <dbReference type="EMBL" id="MBO9155338.1"/>
    </source>
</evidence>
<dbReference type="PANTHER" id="PTHR42852">
    <property type="entry name" value="THIOL:DISULFIDE INTERCHANGE PROTEIN DSBE"/>
    <property type="match status" value="1"/>
</dbReference>
<organism evidence="3 4">
    <name type="scientific">Chitinophaga chungangae</name>
    <dbReference type="NCBI Taxonomy" id="2821488"/>
    <lineage>
        <taxon>Bacteria</taxon>
        <taxon>Pseudomonadati</taxon>
        <taxon>Bacteroidota</taxon>
        <taxon>Chitinophagia</taxon>
        <taxon>Chitinophagales</taxon>
        <taxon>Chitinophagaceae</taxon>
        <taxon>Chitinophaga</taxon>
    </lineage>
</organism>
<dbReference type="PANTHER" id="PTHR42852:SF13">
    <property type="entry name" value="PROTEIN DIPZ"/>
    <property type="match status" value="1"/>
</dbReference>
<feature type="signal peptide" evidence="1">
    <location>
        <begin position="1"/>
        <end position="16"/>
    </location>
</feature>
<dbReference type="InterPro" id="IPR013766">
    <property type="entry name" value="Thioredoxin_domain"/>
</dbReference>
<dbReference type="PROSITE" id="PS51352">
    <property type="entry name" value="THIOREDOXIN_2"/>
    <property type="match status" value="1"/>
</dbReference>
<evidence type="ECO:0000259" key="2">
    <source>
        <dbReference type="PROSITE" id="PS51352"/>
    </source>
</evidence>
<keyword evidence="4" id="KW-1185">Reference proteome</keyword>
<dbReference type="InterPro" id="IPR036249">
    <property type="entry name" value="Thioredoxin-like_sf"/>
</dbReference>
<proteinExistence type="predicted"/>
<comment type="caution">
    <text evidence="3">The sequence shown here is derived from an EMBL/GenBank/DDBJ whole genome shotgun (WGS) entry which is preliminary data.</text>
</comment>
<dbReference type="RefSeq" id="WP_209148567.1">
    <property type="nucleotide sequence ID" value="NZ_JAGHKP010000006.1"/>
</dbReference>
<sequence>MKTLLVLLLCTISASAQQVRKINPAQLETLMKSSDSVTVVNLWATWCVPCIKELPAFEKQARLNPSVRFVYVSLDLDEAYPGDIRKFVRQRKLSGEVYWMEEPNANVYARIIDPRWEGSIPATVILNPAKAYRKFIEGVLEEEQLQWELSRAR</sequence>
<dbReference type="Gene3D" id="3.40.30.10">
    <property type="entry name" value="Glutaredoxin"/>
    <property type="match status" value="1"/>
</dbReference>